<dbReference type="NCBIfam" id="TIGR00442">
    <property type="entry name" value="hisS"/>
    <property type="match status" value="1"/>
</dbReference>
<evidence type="ECO:0000256" key="7">
    <source>
        <dbReference type="ARBA" id="ARBA00023146"/>
    </source>
</evidence>
<dbReference type="SUPFAM" id="SSF55681">
    <property type="entry name" value="Class II aaRS and biotin synthetases"/>
    <property type="match status" value="1"/>
</dbReference>
<keyword evidence="6 9" id="KW-0648">Protein biosynthesis</keyword>
<dbReference type="CDD" id="cd00859">
    <property type="entry name" value="HisRS_anticodon"/>
    <property type="match status" value="1"/>
</dbReference>
<comment type="catalytic activity">
    <reaction evidence="8 9">
        <text>tRNA(His) + L-histidine + ATP = L-histidyl-tRNA(His) + AMP + diphosphate + H(+)</text>
        <dbReference type="Rhea" id="RHEA:17313"/>
        <dbReference type="Rhea" id="RHEA-COMP:9665"/>
        <dbReference type="Rhea" id="RHEA-COMP:9689"/>
        <dbReference type="ChEBI" id="CHEBI:15378"/>
        <dbReference type="ChEBI" id="CHEBI:30616"/>
        <dbReference type="ChEBI" id="CHEBI:33019"/>
        <dbReference type="ChEBI" id="CHEBI:57595"/>
        <dbReference type="ChEBI" id="CHEBI:78442"/>
        <dbReference type="ChEBI" id="CHEBI:78527"/>
        <dbReference type="ChEBI" id="CHEBI:456215"/>
        <dbReference type="EC" id="6.1.1.21"/>
    </reaction>
</comment>
<dbReference type="InterPro" id="IPR033656">
    <property type="entry name" value="HisRS_anticodon"/>
</dbReference>
<comment type="subcellular location">
    <subcellularLocation>
        <location evidence="9">Cytoplasm</location>
    </subcellularLocation>
</comment>
<dbReference type="PANTHER" id="PTHR43707:SF1">
    <property type="entry name" value="HISTIDINE--TRNA LIGASE, MITOCHONDRIAL-RELATED"/>
    <property type="match status" value="1"/>
</dbReference>
<feature type="domain" description="Aminoacyl-transfer RNA synthetases class-II family profile" evidence="11">
    <location>
        <begin position="1"/>
        <end position="330"/>
    </location>
</feature>
<keyword evidence="4 9" id="KW-0547">Nucleotide-binding</keyword>
<evidence type="ECO:0000256" key="5">
    <source>
        <dbReference type="ARBA" id="ARBA00022840"/>
    </source>
</evidence>
<evidence type="ECO:0000256" key="9">
    <source>
        <dbReference type="HAMAP-Rule" id="MF_00127"/>
    </source>
</evidence>
<accession>A0A395M415</accession>
<gene>
    <name evidence="9" type="primary">hisS</name>
    <name evidence="12" type="ORF">D0433_00065</name>
</gene>
<reference evidence="12 13" key="1">
    <citation type="journal article" date="2011" name="ISME J.">
        <title>Community ecology of hot spring cyanobacterial mats: predominant populations and their functional potential.</title>
        <authorList>
            <person name="Klatt C.G."/>
            <person name="Wood J.M."/>
            <person name="Rusch D.B."/>
            <person name="Bateson M.M."/>
            <person name="Hamamura N."/>
            <person name="Heidelberg J.F."/>
            <person name="Grossman A.R."/>
            <person name="Bhaya D."/>
            <person name="Cohan F.M."/>
            <person name="Kuhl M."/>
            <person name="Bryant D.A."/>
            <person name="Ward D.M."/>
        </authorList>
    </citation>
    <scope>NUCLEOTIDE SEQUENCE [LARGE SCALE GENOMIC DNA]</scope>
    <source>
        <strain evidence="12">OS</strain>
    </source>
</reference>
<dbReference type="PANTHER" id="PTHR43707">
    <property type="entry name" value="HISTIDYL-TRNA SYNTHETASE"/>
    <property type="match status" value="1"/>
</dbReference>
<dbReference type="InterPro" id="IPR045864">
    <property type="entry name" value="aa-tRNA-synth_II/BPL/LPL"/>
</dbReference>
<evidence type="ECO:0000313" key="13">
    <source>
        <dbReference type="Proteomes" id="UP000266389"/>
    </source>
</evidence>
<evidence type="ECO:0000256" key="3">
    <source>
        <dbReference type="ARBA" id="ARBA00022598"/>
    </source>
</evidence>
<dbReference type="InterPro" id="IPR006195">
    <property type="entry name" value="aa-tRNA-synth_II"/>
</dbReference>
<dbReference type="SUPFAM" id="SSF52954">
    <property type="entry name" value="Class II aaRS ABD-related"/>
    <property type="match status" value="1"/>
</dbReference>
<dbReference type="Proteomes" id="UP000266389">
    <property type="component" value="Unassembled WGS sequence"/>
</dbReference>
<feature type="binding site" evidence="10">
    <location>
        <position position="113"/>
    </location>
    <ligand>
        <name>L-histidine</name>
        <dbReference type="ChEBI" id="CHEBI:57595"/>
    </ligand>
</feature>
<dbReference type="PROSITE" id="PS50862">
    <property type="entry name" value="AA_TRNA_LIGASE_II"/>
    <property type="match status" value="1"/>
</dbReference>
<dbReference type="PIRSF" id="PIRSF001549">
    <property type="entry name" value="His-tRNA_synth"/>
    <property type="match status" value="1"/>
</dbReference>
<feature type="binding site" evidence="10">
    <location>
        <position position="127"/>
    </location>
    <ligand>
        <name>L-histidine</name>
        <dbReference type="ChEBI" id="CHEBI:57595"/>
    </ligand>
</feature>
<name>A0A395M415_9BACT</name>
<dbReference type="Pfam" id="PF03129">
    <property type="entry name" value="HGTP_anticodon"/>
    <property type="match status" value="1"/>
</dbReference>
<evidence type="ECO:0000256" key="4">
    <source>
        <dbReference type="ARBA" id="ARBA00022741"/>
    </source>
</evidence>
<evidence type="ECO:0000256" key="6">
    <source>
        <dbReference type="ARBA" id="ARBA00022917"/>
    </source>
</evidence>
<dbReference type="AlphaFoldDB" id="A0A395M415"/>
<keyword evidence="3 9" id="KW-0436">Ligase</keyword>
<dbReference type="InterPro" id="IPR015807">
    <property type="entry name" value="His-tRNA-ligase"/>
</dbReference>
<evidence type="ECO:0000259" key="11">
    <source>
        <dbReference type="PROSITE" id="PS50862"/>
    </source>
</evidence>
<dbReference type="HAMAP" id="MF_00127">
    <property type="entry name" value="His_tRNA_synth"/>
    <property type="match status" value="1"/>
</dbReference>
<dbReference type="EC" id="6.1.1.21" evidence="9"/>
<feature type="binding site" evidence="10">
    <location>
        <position position="131"/>
    </location>
    <ligand>
        <name>L-histidine</name>
        <dbReference type="ChEBI" id="CHEBI:57595"/>
    </ligand>
</feature>
<keyword evidence="5 9" id="KW-0067">ATP-binding</keyword>
<sequence length="422" mass="48340">MKFQSIKGTKDILPHDIYKWRYIEEKVRSIFERFGYREIRTPIFEETALFRRSIGETTDIVGKEMYSFQPDPDSESLTLRPEMTASVIRAYLQHNLASQSALTKVYYIAELFRKERPQAGRQRQFWQFGCECIGSAEPEADAEIIALMMSIYQELGVPNTVLRLNSLGDAHTRKVYREVLREYLRPHYDRLDDVSKERFEKNPLRILDSKNPDLQELIAHAPRIIDYLDDASREHFQAVQDFLHDFGITFTIDHCLVRGLDYYSRTAFELQSPDLGAQNALGGGGRYDGLASLLGSEKPVPAVGFASGMERLIMTMEKYQLFSAAKPLAPTVMIVAQSESARRWAIGTAQLFRREGIATEVDILRRSMKSQLREANRLGAKYAVIAGEQEMQSGHFQLKNLMTGEQRALLLSEILEHIKVDK</sequence>
<dbReference type="EMBL" id="PHFL01000001">
    <property type="protein sequence ID" value="RFM25462.1"/>
    <property type="molecule type" value="Genomic_DNA"/>
</dbReference>
<dbReference type="InterPro" id="IPR041715">
    <property type="entry name" value="HisRS-like_core"/>
</dbReference>
<feature type="binding site" evidence="10">
    <location>
        <begin position="82"/>
        <end position="84"/>
    </location>
    <ligand>
        <name>L-histidine</name>
        <dbReference type="ChEBI" id="CHEBI:57595"/>
    </ligand>
</feature>
<dbReference type="CDD" id="cd00773">
    <property type="entry name" value="HisRS-like_core"/>
    <property type="match status" value="1"/>
</dbReference>
<evidence type="ECO:0000256" key="1">
    <source>
        <dbReference type="ARBA" id="ARBA00008226"/>
    </source>
</evidence>
<dbReference type="Pfam" id="PF13393">
    <property type="entry name" value="tRNA-synt_His"/>
    <property type="match status" value="1"/>
</dbReference>
<evidence type="ECO:0000313" key="12">
    <source>
        <dbReference type="EMBL" id="RFM25462.1"/>
    </source>
</evidence>
<dbReference type="GO" id="GO:0006427">
    <property type="term" value="P:histidyl-tRNA aminoacylation"/>
    <property type="evidence" value="ECO:0007669"/>
    <property type="project" value="UniProtKB-UniRule"/>
</dbReference>
<dbReference type="Gene3D" id="3.30.930.10">
    <property type="entry name" value="Bira Bifunctional Protein, Domain 2"/>
    <property type="match status" value="1"/>
</dbReference>
<dbReference type="InterPro" id="IPR004154">
    <property type="entry name" value="Anticodon-bd"/>
</dbReference>
<organism evidence="12 13">
    <name type="scientific">Candidatus Thermochlorobacter aerophilus</name>
    <dbReference type="NCBI Taxonomy" id="1868324"/>
    <lineage>
        <taxon>Bacteria</taxon>
        <taxon>Pseudomonadati</taxon>
        <taxon>Chlorobiota</taxon>
        <taxon>Chlorobiia</taxon>
        <taxon>Chlorobiales</taxon>
        <taxon>Candidatus Thermochlorobacteriaceae</taxon>
        <taxon>Candidatus Thermochlorobacter</taxon>
    </lineage>
</organism>
<comment type="similarity">
    <text evidence="1 9">Belongs to the class-II aminoacyl-tRNA synthetase family.</text>
</comment>
<dbReference type="Gene3D" id="3.40.50.800">
    <property type="entry name" value="Anticodon-binding domain"/>
    <property type="match status" value="1"/>
</dbReference>
<comment type="caution">
    <text evidence="12">The sequence shown here is derived from an EMBL/GenBank/DDBJ whole genome shotgun (WGS) entry which is preliminary data.</text>
</comment>
<evidence type="ECO:0000256" key="10">
    <source>
        <dbReference type="PIRSR" id="PIRSR001549-1"/>
    </source>
</evidence>
<dbReference type="InterPro" id="IPR004516">
    <property type="entry name" value="HisRS/HisZ"/>
</dbReference>
<evidence type="ECO:0000256" key="8">
    <source>
        <dbReference type="ARBA" id="ARBA00047639"/>
    </source>
</evidence>
<dbReference type="GO" id="GO:0005737">
    <property type="term" value="C:cytoplasm"/>
    <property type="evidence" value="ECO:0007669"/>
    <property type="project" value="UniProtKB-SubCell"/>
</dbReference>
<feature type="binding site" evidence="10">
    <location>
        <position position="258"/>
    </location>
    <ligand>
        <name>L-histidine</name>
        <dbReference type="ChEBI" id="CHEBI:57595"/>
    </ligand>
</feature>
<evidence type="ECO:0000256" key="2">
    <source>
        <dbReference type="ARBA" id="ARBA00011738"/>
    </source>
</evidence>
<keyword evidence="9" id="KW-0963">Cytoplasm</keyword>
<proteinExistence type="inferred from homology"/>
<dbReference type="InterPro" id="IPR036621">
    <property type="entry name" value="Anticodon-bd_dom_sf"/>
</dbReference>
<dbReference type="GO" id="GO:0004821">
    <property type="term" value="F:histidine-tRNA ligase activity"/>
    <property type="evidence" value="ECO:0007669"/>
    <property type="project" value="UniProtKB-UniRule"/>
</dbReference>
<keyword evidence="7 9" id="KW-0030">Aminoacyl-tRNA synthetase</keyword>
<dbReference type="GO" id="GO:0005524">
    <property type="term" value="F:ATP binding"/>
    <property type="evidence" value="ECO:0007669"/>
    <property type="project" value="UniProtKB-UniRule"/>
</dbReference>
<feature type="binding site" evidence="10">
    <location>
        <begin position="262"/>
        <end position="263"/>
    </location>
    <ligand>
        <name>L-histidine</name>
        <dbReference type="ChEBI" id="CHEBI:57595"/>
    </ligand>
</feature>
<comment type="subunit">
    <text evidence="2 9">Homodimer.</text>
</comment>
<protein>
    <recommendedName>
        <fullName evidence="9">Histidine--tRNA ligase</fullName>
        <ecNumber evidence="9">6.1.1.21</ecNumber>
    </recommendedName>
    <alternativeName>
        <fullName evidence="9">Histidyl-tRNA synthetase</fullName>
        <shortName evidence="9">HisRS</shortName>
    </alternativeName>
</protein>